<accession>A0ABV9DTX7</accession>
<gene>
    <name evidence="5" type="ORF">ACFO4E_04225</name>
</gene>
<evidence type="ECO:0000313" key="5">
    <source>
        <dbReference type="EMBL" id="MFC4561058.1"/>
    </source>
</evidence>
<evidence type="ECO:0000256" key="2">
    <source>
        <dbReference type="ARBA" id="ARBA00023125"/>
    </source>
</evidence>
<evidence type="ECO:0000256" key="1">
    <source>
        <dbReference type="ARBA" id="ARBA00023015"/>
    </source>
</evidence>
<dbReference type="InterPro" id="IPR001845">
    <property type="entry name" value="HTH_ArsR_DNA-bd_dom"/>
</dbReference>
<dbReference type="CDD" id="cd00090">
    <property type="entry name" value="HTH_ARSR"/>
    <property type="match status" value="1"/>
</dbReference>
<organism evidence="5 6">
    <name type="scientific">Nocardiopsis mangrovi</name>
    <dbReference type="NCBI Taxonomy" id="1179818"/>
    <lineage>
        <taxon>Bacteria</taxon>
        <taxon>Bacillati</taxon>
        <taxon>Actinomycetota</taxon>
        <taxon>Actinomycetes</taxon>
        <taxon>Streptosporangiales</taxon>
        <taxon>Nocardiopsidaceae</taxon>
        <taxon>Nocardiopsis</taxon>
    </lineage>
</organism>
<keyword evidence="2" id="KW-0238">DNA-binding</keyword>
<comment type="caution">
    <text evidence="5">The sequence shown here is derived from an EMBL/GenBank/DDBJ whole genome shotgun (WGS) entry which is preliminary data.</text>
</comment>
<dbReference type="NCBIfam" id="NF033788">
    <property type="entry name" value="HTH_metalloreg"/>
    <property type="match status" value="1"/>
</dbReference>
<dbReference type="InterPro" id="IPR036388">
    <property type="entry name" value="WH-like_DNA-bd_sf"/>
</dbReference>
<dbReference type="SUPFAM" id="SSF46785">
    <property type="entry name" value="Winged helix' DNA-binding domain"/>
    <property type="match status" value="1"/>
</dbReference>
<dbReference type="RefSeq" id="WP_378571680.1">
    <property type="nucleotide sequence ID" value="NZ_JBHSFQ010000003.1"/>
</dbReference>
<dbReference type="EMBL" id="JBHSFQ010000003">
    <property type="protein sequence ID" value="MFC4561058.1"/>
    <property type="molecule type" value="Genomic_DNA"/>
</dbReference>
<keyword evidence="6" id="KW-1185">Reference proteome</keyword>
<dbReference type="InterPro" id="IPR011991">
    <property type="entry name" value="ArsR-like_HTH"/>
</dbReference>
<evidence type="ECO:0000256" key="3">
    <source>
        <dbReference type="ARBA" id="ARBA00023163"/>
    </source>
</evidence>
<feature type="domain" description="HTH arsR-type" evidence="4">
    <location>
        <begin position="265"/>
        <end position="357"/>
    </location>
</feature>
<dbReference type="Gene3D" id="1.10.10.10">
    <property type="entry name" value="Winged helix-like DNA-binding domain superfamily/Winged helix DNA-binding domain"/>
    <property type="match status" value="1"/>
</dbReference>
<keyword evidence="3" id="KW-0804">Transcription</keyword>
<name>A0ABV9DTX7_9ACTN</name>
<dbReference type="InterPro" id="IPR045981">
    <property type="entry name" value="DUF5937"/>
</dbReference>
<dbReference type="PANTHER" id="PTHR33154">
    <property type="entry name" value="TRANSCRIPTIONAL REGULATOR, ARSR FAMILY"/>
    <property type="match status" value="1"/>
</dbReference>
<dbReference type="InterPro" id="IPR051081">
    <property type="entry name" value="HTH_MetalResp_TranReg"/>
</dbReference>
<dbReference type="Proteomes" id="UP001595923">
    <property type="component" value="Unassembled WGS sequence"/>
</dbReference>
<dbReference type="Pfam" id="PF01022">
    <property type="entry name" value="HTH_5"/>
    <property type="match status" value="1"/>
</dbReference>
<evidence type="ECO:0000259" key="4">
    <source>
        <dbReference type="PROSITE" id="PS50987"/>
    </source>
</evidence>
<dbReference type="PANTHER" id="PTHR33154:SF33">
    <property type="entry name" value="TRANSCRIPTIONAL REPRESSOR SDPR"/>
    <property type="match status" value="1"/>
</dbReference>
<dbReference type="PRINTS" id="PR00778">
    <property type="entry name" value="HTHARSR"/>
</dbReference>
<protein>
    <submittedName>
        <fullName evidence="5">DUF5937 family protein</fullName>
    </submittedName>
</protein>
<evidence type="ECO:0000313" key="6">
    <source>
        <dbReference type="Proteomes" id="UP001595923"/>
    </source>
</evidence>
<dbReference type="SMART" id="SM00418">
    <property type="entry name" value="HTH_ARSR"/>
    <property type="match status" value="1"/>
</dbReference>
<sequence length="357" mass="39220">MVVTIRLDGSAGDRVTARCSPLAELSACLHAVDDPRHHPGSAEWLRSALSDELAGQARAWSPLWGAFRARYLLPLVDGPERGLDQELADIDGLPLAAFVDMTAQALLGQSQRRSPDLAADGGATRSRFLGRLNVISEGHLDLGRRLLADPEDVRARLLVFLETVGSSVFDAEWARLRPRLDADAVERSRSRRTLGAAVIGGFPIATLRDDPPRVEFDKLYHATASLADAPCVLVPSAHIDPHTIIKHHPAFPIVIQYPVAPSPPQSTASLDLMRARFGVLADDTRVRLCRYMLRRPETTSDLAARMHMTRPQISRHLRRLREVGLVTGERHGAMVRYRLNTGAFHALGPDLLAALSR</sequence>
<reference evidence="6" key="1">
    <citation type="journal article" date="2019" name="Int. J. Syst. Evol. Microbiol.">
        <title>The Global Catalogue of Microorganisms (GCM) 10K type strain sequencing project: providing services to taxonomists for standard genome sequencing and annotation.</title>
        <authorList>
            <consortium name="The Broad Institute Genomics Platform"/>
            <consortium name="The Broad Institute Genome Sequencing Center for Infectious Disease"/>
            <person name="Wu L."/>
            <person name="Ma J."/>
        </authorList>
    </citation>
    <scope>NUCLEOTIDE SEQUENCE [LARGE SCALE GENOMIC DNA]</scope>
    <source>
        <strain evidence="6">XZYJ18</strain>
    </source>
</reference>
<dbReference type="Pfam" id="PF19361">
    <property type="entry name" value="DUF5937"/>
    <property type="match status" value="1"/>
</dbReference>
<proteinExistence type="predicted"/>
<dbReference type="InterPro" id="IPR036390">
    <property type="entry name" value="WH_DNA-bd_sf"/>
</dbReference>
<dbReference type="PROSITE" id="PS50987">
    <property type="entry name" value="HTH_ARSR_2"/>
    <property type="match status" value="1"/>
</dbReference>
<keyword evidence="1" id="KW-0805">Transcription regulation</keyword>